<gene>
    <name evidence="1" type="ORF">H4W80_000766</name>
</gene>
<protein>
    <submittedName>
        <fullName evidence="1">Uncharacterized protein</fullName>
    </submittedName>
</protein>
<sequence length="71" mass="8065">MSNPDLKIPYERDGYLVLGRALGPGEVGELLEEAVRICRGELGDISGACWCRRSWPTRRRRGARPLSCRHR</sequence>
<proteinExistence type="predicted"/>
<accession>A0ABR9LQF0</accession>
<dbReference type="Proteomes" id="UP000633509">
    <property type="component" value="Unassembled WGS sequence"/>
</dbReference>
<evidence type="ECO:0000313" key="1">
    <source>
        <dbReference type="EMBL" id="MBE1582508.1"/>
    </source>
</evidence>
<name>A0ABR9LQF0_9ACTN</name>
<evidence type="ECO:0000313" key="2">
    <source>
        <dbReference type="Proteomes" id="UP000633509"/>
    </source>
</evidence>
<organism evidence="1 2">
    <name type="scientific">Nonomuraea angiospora</name>
    <dbReference type="NCBI Taxonomy" id="46172"/>
    <lineage>
        <taxon>Bacteria</taxon>
        <taxon>Bacillati</taxon>
        <taxon>Actinomycetota</taxon>
        <taxon>Actinomycetes</taxon>
        <taxon>Streptosporangiales</taxon>
        <taxon>Streptosporangiaceae</taxon>
        <taxon>Nonomuraea</taxon>
    </lineage>
</organism>
<dbReference type="RefSeq" id="WP_192783777.1">
    <property type="nucleotide sequence ID" value="NZ_JADBEK010000001.1"/>
</dbReference>
<comment type="caution">
    <text evidence="1">The sequence shown here is derived from an EMBL/GenBank/DDBJ whole genome shotgun (WGS) entry which is preliminary data.</text>
</comment>
<reference evidence="1 2" key="1">
    <citation type="submission" date="2020-10" db="EMBL/GenBank/DDBJ databases">
        <title>Sequencing the genomes of 1000 actinobacteria strains.</title>
        <authorList>
            <person name="Klenk H.-P."/>
        </authorList>
    </citation>
    <scope>NUCLEOTIDE SEQUENCE [LARGE SCALE GENOMIC DNA]</scope>
    <source>
        <strain evidence="1 2">DSM 43173</strain>
    </source>
</reference>
<dbReference type="EMBL" id="JADBEK010000001">
    <property type="protein sequence ID" value="MBE1582508.1"/>
    <property type="molecule type" value="Genomic_DNA"/>
</dbReference>
<keyword evidence="2" id="KW-1185">Reference proteome</keyword>